<dbReference type="PANTHER" id="PTHR30250">
    <property type="entry name" value="PST FAMILY PREDICTED COLANIC ACID TRANSPORTER"/>
    <property type="match status" value="1"/>
</dbReference>
<evidence type="ECO:0000256" key="6">
    <source>
        <dbReference type="SAM" id="Phobius"/>
    </source>
</evidence>
<dbReference type="Pfam" id="PF01943">
    <property type="entry name" value="Polysacc_synt"/>
    <property type="match status" value="1"/>
</dbReference>
<feature type="transmembrane region" description="Helical" evidence="6">
    <location>
        <begin position="43"/>
        <end position="66"/>
    </location>
</feature>
<keyword evidence="2" id="KW-1003">Cell membrane</keyword>
<dbReference type="InterPro" id="IPR050833">
    <property type="entry name" value="Poly_Biosynth_Transport"/>
</dbReference>
<evidence type="ECO:0000256" key="4">
    <source>
        <dbReference type="ARBA" id="ARBA00022989"/>
    </source>
</evidence>
<dbReference type="EMBL" id="CP129968">
    <property type="protein sequence ID" value="WNB17742.1"/>
    <property type="molecule type" value="Genomic_DNA"/>
</dbReference>
<dbReference type="Proteomes" id="UP001232019">
    <property type="component" value="Chromosome"/>
</dbReference>
<feature type="transmembrane region" description="Helical" evidence="6">
    <location>
        <begin position="419"/>
        <end position="437"/>
    </location>
</feature>
<feature type="transmembrane region" description="Helical" evidence="6">
    <location>
        <begin position="443"/>
        <end position="463"/>
    </location>
</feature>
<feature type="transmembrane region" description="Helical" evidence="6">
    <location>
        <begin position="176"/>
        <end position="194"/>
    </location>
</feature>
<dbReference type="PANTHER" id="PTHR30250:SF11">
    <property type="entry name" value="O-ANTIGEN TRANSPORTER-RELATED"/>
    <property type="match status" value="1"/>
</dbReference>
<feature type="transmembrane region" description="Helical" evidence="6">
    <location>
        <begin position="252"/>
        <end position="279"/>
    </location>
</feature>
<dbReference type="RefSeq" id="WP_322347241.1">
    <property type="nucleotide sequence ID" value="NZ_CP129968.2"/>
</dbReference>
<proteinExistence type="predicted"/>
<protein>
    <submittedName>
        <fullName evidence="7">Oligosaccharide flippase family protein</fullName>
    </submittedName>
</protein>
<feature type="transmembrane region" description="Helical" evidence="6">
    <location>
        <begin position="118"/>
        <end position="135"/>
    </location>
</feature>
<organism evidence="7">
    <name type="scientific">Marivirga arenosa</name>
    <dbReference type="NCBI Taxonomy" id="3059076"/>
    <lineage>
        <taxon>Bacteria</taxon>
        <taxon>Pseudomonadati</taxon>
        <taxon>Bacteroidota</taxon>
        <taxon>Cytophagia</taxon>
        <taxon>Cytophagales</taxon>
        <taxon>Marivirgaceae</taxon>
        <taxon>Marivirga</taxon>
    </lineage>
</organism>
<feature type="transmembrane region" description="Helical" evidence="6">
    <location>
        <begin position="78"/>
        <end position="103"/>
    </location>
</feature>
<feature type="transmembrane region" description="Helical" evidence="6">
    <location>
        <begin position="291"/>
        <end position="312"/>
    </location>
</feature>
<feature type="transmembrane region" description="Helical" evidence="6">
    <location>
        <begin position="215"/>
        <end position="232"/>
    </location>
</feature>
<keyword evidence="5 6" id="KW-0472">Membrane</keyword>
<feature type="transmembrane region" description="Helical" evidence="6">
    <location>
        <begin position="332"/>
        <end position="352"/>
    </location>
</feature>
<feature type="transmembrane region" description="Helical" evidence="6">
    <location>
        <begin position="147"/>
        <end position="170"/>
    </location>
</feature>
<keyword evidence="4 6" id="KW-1133">Transmembrane helix</keyword>
<feature type="transmembrane region" description="Helical" evidence="6">
    <location>
        <begin position="359"/>
        <end position="380"/>
    </location>
</feature>
<evidence type="ECO:0000313" key="7">
    <source>
        <dbReference type="EMBL" id="WNB17742.1"/>
    </source>
</evidence>
<evidence type="ECO:0000256" key="1">
    <source>
        <dbReference type="ARBA" id="ARBA00004651"/>
    </source>
</evidence>
<keyword evidence="3 6" id="KW-0812">Transmembrane</keyword>
<accession>A0AA51ZVX7</accession>
<dbReference type="AlphaFoldDB" id="A0AA51ZVX7"/>
<reference evidence="7" key="1">
    <citation type="submission" date="2023-08" db="EMBL/GenBank/DDBJ databases">
        <title>Comparative genomics and taxonomic characterization of three novel marine species of genus Marivirga.</title>
        <authorList>
            <person name="Muhammad N."/>
            <person name="Kim S.-G."/>
        </authorList>
    </citation>
    <scope>NUCLEOTIDE SEQUENCE</scope>
    <source>
        <strain evidence="7">BKB1-2</strain>
    </source>
</reference>
<feature type="transmembrane region" description="Helical" evidence="6">
    <location>
        <begin position="12"/>
        <end position="31"/>
    </location>
</feature>
<evidence type="ECO:0000256" key="5">
    <source>
        <dbReference type="ARBA" id="ARBA00023136"/>
    </source>
</evidence>
<dbReference type="KEGG" id="marp:QYS47_34830"/>
<evidence type="ECO:0000256" key="3">
    <source>
        <dbReference type="ARBA" id="ARBA00022692"/>
    </source>
</evidence>
<dbReference type="GO" id="GO:0005886">
    <property type="term" value="C:plasma membrane"/>
    <property type="evidence" value="ECO:0007669"/>
    <property type="project" value="UniProtKB-SubCell"/>
</dbReference>
<feature type="transmembrane region" description="Helical" evidence="6">
    <location>
        <begin position="386"/>
        <end position="407"/>
    </location>
</feature>
<evidence type="ECO:0000256" key="2">
    <source>
        <dbReference type="ARBA" id="ARBA00022475"/>
    </source>
</evidence>
<name>A0AA51ZVX7_9BACT</name>
<gene>
    <name evidence="7" type="ORF">QYS47_34830</name>
</gene>
<comment type="subcellular location">
    <subcellularLocation>
        <location evidence="1">Cell membrane</location>
        <topology evidence="1">Multi-pass membrane protein</topology>
    </subcellularLocation>
</comment>
<sequence>MQVPKIFKIFLSFSYGSWVNALISLISVPIITSFVSPDEFGKAAMFTLFYNLSVNISLLGINHSYIRFYSEINPNKRFMLFSQCLKLAGAATTIYFLIVILFAKELTLLLFGSHNKELMLILPLSVIIGFLHQFASAHVRMHQNGAFYSFNQILFALVSFTSSVSYFVLIERNFTGIIWGFIFGYFTSAILSIWKYKNDWIQAIKTIPVQQNYKALLTYGLPLIPAFLFAWAMEGVDKMLLRTFSSLAELGIYAVGLKLALSLNIIKSGFTSFWIPFYYEKYEINPNNKAFYNNIFSALYLSFFLFINFFILLKDYIFFLFPQSYQQSSVPFIYLLFIPTFYTLAEIAGVGISLKKKTYFHMFVFICSLILNAGLGFILVPKLGSLGAAVSTAITFIFFFLLKSAIANSLYSLKLNWKSFFVCLLLTLVSIIIMQLYDNNTFAVISCILIIIINWRTLLNLTAKFSA</sequence>
<dbReference type="InterPro" id="IPR002797">
    <property type="entry name" value="Polysacc_synth"/>
</dbReference>